<proteinExistence type="predicted"/>
<name>G9P5Z3_HYPAI</name>
<evidence type="ECO:0000259" key="1">
    <source>
        <dbReference type="PROSITE" id="PS50112"/>
    </source>
</evidence>
<dbReference type="AlphaFoldDB" id="G9P5Z3"/>
<accession>G9P5Z3</accession>
<gene>
    <name evidence="2" type="ORF">TRIATDRAFT_312727</name>
</gene>
<reference evidence="2 3" key="1">
    <citation type="journal article" date="2011" name="Genome Biol.">
        <title>Comparative genome sequence analysis underscores mycoparasitism as the ancestral life style of Trichoderma.</title>
        <authorList>
            <person name="Kubicek C.P."/>
            <person name="Herrera-Estrella A."/>
            <person name="Seidl-Seiboth V."/>
            <person name="Martinez D.A."/>
            <person name="Druzhinina I.S."/>
            <person name="Thon M."/>
            <person name="Zeilinger S."/>
            <person name="Casas-Flores S."/>
            <person name="Horwitz B.A."/>
            <person name="Mukherjee P.K."/>
            <person name="Mukherjee M."/>
            <person name="Kredics L."/>
            <person name="Alcaraz L.D."/>
            <person name="Aerts A."/>
            <person name="Antal Z."/>
            <person name="Atanasova L."/>
            <person name="Cervantes-Badillo M.G."/>
            <person name="Challacombe J."/>
            <person name="Chertkov O."/>
            <person name="McCluskey K."/>
            <person name="Coulpier F."/>
            <person name="Deshpande N."/>
            <person name="von Doehren H."/>
            <person name="Ebbole D.J."/>
            <person name="Esquivel-Naranjo E.U."/>
            <person name="Fekete E."/>
            <person name="Flipphi M."/>
            <person name="Glaser F."/>
            <person name="Gomez-Rodriguez E.Y."/>
            <person name="Gruber S."/>
            <person name="Han C."/>
            <person name="Henrissat B."/>
            <person name="Hermosa R."/>
            <person name="Hernandez-Onate M."/>
            <person name="Karaffa L."/>
            <person name="Kosti I."/>
            <person name="Le Crom S."/>
            <person name="Lindquist E."/>
            <person name="Lucas S."/>
            <person name="Luebeck M."/>
            <person name="Luebeck P.S."/>
            <person name="Margeot A."/>
            <person name="Metz B."/>
            <person name="Misra M."/>
            <person name="Nevalainen H."/>
            <person name="Omann M."/>
            <person name="Packer N."/>
            <person name="Perrone G."/>
            <person name="Uresti-Rivera E.E."/>
            <person name="Salamov A."/>
            <person name="Schmoll M."/>
            <person name="Seiboth B."/>
            <person name="Shapiro H."/>
            <person name="Sukno S."/>
            <person name="Tamayo-Ramos J.A."/>
            <person name="Tisch D."/>
            <person name="Wiest A."/>
            <person name="Wilkinson H.H."/>
            <person name="Zhang M."/>
            <person name="Coutinho P.M."/>
            <person name="Kenerley C.M."/>
            <person name="Monte E."/>
            <person name="Baker S.E."/>
            <person name="Grigoriev I.V."/>
        </authorList>
    </citation>
    <scope>NUCLEOTIDE SEQUENCE [LARGE SCALE GENOMIC DNA]</scope>
    <source>
        <strain evidence="3">ATCC 20476 / IMI 206040</strain>
    </source>
</reference>
<evidence type="ECO:0000313" key="3">
    <source>
        <dbReference type="Proteomes" id="UP000005426"/>
    </source>
</evidence>
<dbReference type="Proteomes" id="UP000005426">
    <property type="component" value="Unassembled WGS sequence"/>
</dbReference>
<dbReference type="EMBL" id="ABDG02000027">
    <property type="protein sequence ID" value="EHK42216.1"/>
    <property type="molecule type" value="Genomic_DNA"/>
</dbReference>
<dbReference type="PROSITE" id="PS50112">
    <property type="entry name" value="PAS"/>
    <property type="match status" value="1"/>
</dbReference>
<feature type="domain" description="PAS" evidence="1">
    <location>
        <begin position="1"/>
        <end position="29"/>
    </location>
</feature>
<comment type="caution">
    <text evidence="2">The sequence shown here is derived from an EMBL/GenBank/DDBJ whole genome shotgun (WGS) entry which is preliminary data.</text>
</comment>
<evidence type="ECO:0000313" key="2">
    <source>
        <dbReference type="EMBL" id="EHK42216.1"/>
    </source>
</evidence>
<sequence>MAGRLLYGEESLFKLYGLSIEELVARNLIISPRTTTGCMIDAHIKCLLRGVTDILGPDNESSGFDGALSRSSQPPDLDPGVYKSTKHNLALLGVSSQATSAGFSFTLSLTDYCNLLASRSLMNHPSDLYIIKLPWGSAASPERLDLTKTCPPVQEIMAEIKHQRAGVPCYFALQALRNIINNSLEVAMARATPVQVIQCSPVYGYGVDFHIYRLECNGRYPISDHAEPRIFFCFNLNYESSFGGGSHRDQYGVYFQVGWD</sequence>
<keyword evidence="3" id="KW-1185">Reference proteome</keyword>
<dbReference type="OrthoDB" id="5148011at2759"/>
<organism evidence="2 3">
    <name type="scientific">Hypocrea atroviridis (strain ATCC 20476 / IMI 206040)</name>
    <name type="common">Trichoderma atroviride</name>
    <dbReference type="NCBI Taxonomy" id="452589"/>
    <lineage>
        <taxon>Eukaryota</taxon>
        <taxon>Fungi</taxon>
        <taxon>Dikarya</taxon>
        <taxon>Ascomycota</taxon>
        <taxon>Pezizomycotina</taxon>
        <taxon>Sordariomycetes</taxon>
        <taxon>Hypocreomycetidae</taxon>
        <taxon>Hypocreales</taxon>
        <taxon>Hypocreaceae</taxon>
        <taxon>Trichoderma</taxon>
    </lineage>
</organism>
<protein>
    <recommendedName>
        <fullName evidence="1">PAS domain-containing protein</fullName>
    </recommendedName>
</protein>
<dbReference type="InterPro" id="IPR000014">
    <property type="entry name" value="PAS"/>
</dbReference>
<dbReference type="HOGENOM" id="CLU_1069825_0_0_1"/>